<dbReference type="EMBL" id="GBRH01230302">
    <property type="protein sequence ID" value="JAD67593.1"/>
    <property type="molecule type" value="Transcribed_RNA"/>
</dbReference>
<reference evidence="1" key="2">
    <citation type="journal article" date="2015" name="Data Brief">
        <title>Shoot transcriptome of the giant reed, Arundo donax.</title>
        <authorList>
            <person name="Barrero R.A."/>
            <person name="Guerrero F.D."/>
            <person name="Moolhuijzen P."/>
            <person name="Goolsby J.A."/>
            <person name="Tidwell J."/>
            <person name="Bellgard S.E."/>
            <person name="Bellgard M.I."/>
        </authorList>
    </citation>
    <scope>NUCLEOTIDE SEQUENCE</scope>
    <source>
        <tissue evidence="1">Shoot tissue taken approximately 20 cm above the soil surface</tissue>
    </source>
</reference>
<sequence>MLIVRRAKSDFTETKRVPFATGINANFCNSVFSEEDIAPHILSKYCRIRRKASSTVIIPDEVGQCASVSSPLPRPTICRCLRTVDKAGGLLSRNAPHEYSGGTIACLVRIGAELHANGQSFDKIASL</sequence>
<organism evidence="1">
    <name type="scientific">Arundo donax</name>
    <name type="common">Giant reed</name>
    <name type="synonym">Donax arundinaceus</name>
    <dbReference type="NCBI Taxonomy" id="35708"/>
    <lineage>
        <taxon>Eukaryota</taxon>
        <taxon>Viridiplantae</taxon>
        <taxon>Streptophyta</taxon>
        <taxon>Embryophyta</taxon>
        <taxon>Tracheophyta</taxon>
        <taxon>Spermatophyta</taxon>
        <taxon>Magnoliopsida</taxon>
        <taxon>Liliopsida</taxon>
        <taxon>Poales</taxon>
        <taxon>Poaceae</taxon>
        <taxon>PACMAD clade</taxon>
        <taxon>Arundinoideae</taxon>
        <taxon>Arundineae</taxon>
        <taxon>Arundo</taxon>
    </lineage>
</organism>
<accession>A0A0A9BZJ9</accession>
<evidence type="ECO:0000313" key="1">
    <source>
        <dbReference type="EMBL" id="JAD67593.1"/>
    </source>
</evidence>
<protein>
    <submittedName>
        <fullName evidence="1">Uncharacterized protein</fullName>
    </submittedName>
</protein>
<proteinExistence type="predicted"/>
<dbReference type="AlphaFoldDB" id="A0A0A9BZJ9"/>
<reference evidence="1" key="1">
    <citation type="submission" date="2014-09" db="EMBL/GenBank/DDBJ databases">
        <authorList>
            <person name="Magalhaes I.L.F."/>
            <person name="Oliveira U."/>
            <person name="Santos F.R."/>
            <person name="Vidigal T.H.D.A."/>
            <person name="Brescovit A.D."/>
            <person name="Santos A.J."/>
        </authorList>
    </citation>
    <scope>NUCLEOTIDE SEQUENCE</scope>
    <source>
        <tissue evidence="1">Shoot tissue taken approximately 20 cm above the soil surface</tissue>
    </source>
</reference>
<name>A0A0A9BZJ9_ARUDO</name>